<dbReference type="InterPro" id="IPR040350">
    <property type="entry name" value="TMEM272"/>
</dbReference>
<organism evidence="2 3">
    <name type="scientific">Engystomops pustulosus</name>
    <name type="common">Tungara frog</name>
    <name type="synonym">Physalaemus pustulosus</name>
    <dbReference type="NCBI Taxonomy" id="76066"/>
    <lineage>
        <taxon>Eukaryota</taxon>
        <taxon>Metazoa</taxon>
        <taxon>Chordata</taxon>
        <taxon>Craniata</taxon>
        <taxon>Vertebrata</taxon>
        <taxon>Euteleostomi</taxon>
        <taxon>Amphibia</taxon>
        <taxon>Batrachia</taxon>
        <taxon>Anura</taxon>
        <taxon>Neobatrachia</taxon>
        <taxon>Hyloidea</taxon>
        <taxon>Leptodactylidae</taxon>
        <taxon>Leiuperinae</taxon>
        <taxon>Engystomops</taxon>
    </lineage>
</organism>
<evidence type="ECO:0000313" key="3">
    <source>
        <dbReference type="Proteomes" id="UP000824782"/>
    </source>
</evidence>
<keyword evidence="3" id="KW-1185">Reference proteome</keyword>
<keyword evidence="1" id="KW-0812">Transmembrane</keyword>
<feature type="transmembrane region" description="Helical" evidence="1">
    <location>
        <begin position="95"/>
        <end position="122"/>
    </location>
</feature>
<evidence type="ECO:0000313" key="2">
    <source>
        <dbReference type="EMBL" id="KAG8563569.1"/>
    </source>
</evidence>
<dbReference type="Proteomes" id="UP000824782">
    <property type="component" value="Unassembled WGS sequence"/>
</dbReference>
<protein>
    <recommendedName>
        <fullName evidence="4">MARVEL domain-containing protein</fullName>
    </recommendedName>
</protein>
<comment type="caution">
    <text evidence="2">The sequence shown here is derived from an EMBL/GenBank/DDBJ whole genome shotgun (WGS) entry which is preliminary data.</text>
</comment>
<gene>
    <name evidence="2" type="ORF">GDO81_016136</name>
</gene>
<keyword evidence="1" id="KW-0472">Membrane</keyword>
<reference evidence="2" key="1">
    <citation type="thesis" date="2020" institute="ProQuest LLC" country="789 East Eisenhower Parkway, Ann Arbor, MI, USA">
        <title>Comparative Genomics and Chromosome Evolution.</title>
        <authorList>
            <person name="Mudd A.B."/>
        </authorList>
    </citation>
    <scope>NUCLEOTIDE SEQUENCE</scope>
    <source>
        <strain evidence="2">237g6f4</strain>
        <tissue evidence="2">Blood</tissue>
    </source>
</reference>
<evidence type="ECO:0008006" key="4">
    <source>
        <dbReference type="Google" id="ProtNLM"/>
    </source>
</evidence>
<feature type="transmembrane region" description="Helical" evidence="1">
    <location>
        <begin position="70"/>
        <end position="88"/>
    </location>
</feature>
<evidence type="ECO:0000256" key="1">
    <source>
        <dbReference type="SAM" id="Phobius"/>
    </source>
</evidence>
<accession>A0AAV7APW8</accession>
<proteinExistence type="predicted"/>
<dbReference type="EMBL" id="WNYA01000007">
    <property type="protein sequence ID" value="KAG8563569.1"/>
    <property type="molecule type" value="Genomic_DNA"/>
</dbReference>
<feature type="transmembrane region" description="Helical" evidence="1">
    <location>
        <begin position="142"/>
        <end position="167"/>
    </location>
</feature>
<dbReference type="PANTHER" id="PTHR33444">
    <property type="entry name" value="SI:DKEY-19B23.12-RELATED"/>
    <property type="match status" value="1"/>
</dbReference>
<keyword evidence="1" id="KW-1133">Transmembrane helix</keyword>
<feature type="transmembrane region" description="Helical" evidence="1">
    <location>
        <begin position="38"/>
        <end position="58"/>
    </location>
</feature>
<dbReference type="AlphaFoldDB" id="A0AAV7APW8"/>
<name>A0AAV7APW8_ENGPU</name>
<dbReference type="PANTHER" id="PTHR33444:SF9">
    <property type="entry name" value="TRANSMEMBRANE PROTEIN 272"/>
    <property type="match status" value="1"/>
</dbReference>
<sequence>MMEDSSHISSEALIQKENSTSSENPVKTFSGTSAGSQIFCLVTWVAFSTTMIVIGSLYRNDCTTEPMIPIYLIVAGATYLFSIVLLILKICALKLTFWLEVIVSLFSFCWFTAGSIWVFTIYHDDSRDCNNIVFNFAFGALVFQYICLAVISSFVCLCSFCVGFLTARIAINIEDEKEHLSPQKR</sequence>